<name>A0ABN3AIY0_9ACTN</name>
<dbReference type="Pfam" id="PF02899">
    <property type="entry name" value="Phage_int_SAM_1"/>
    <property type="match status" value="1"/>
</dbReference>
<evidence type="ECO:0000256" key="3">
    <source>
        <dbReference type="ARBA" id="ARBA00023172"/>
    </source>
</evidence>
<keyword evidence="9" id="KW-1185">Reference proteome</keyword>
<evidence type="ECO:0000259" key="7">
    <source>
        <dbReference type="PROSITE" id="PS51900"/>
    </source>
</evidence>
<dbReference type="InterPro" id="IPR013762">
    <property type="entry name" value="Integrase-like_cat_sf"/>
</dbReference>
<dbReference type="InterPro" id="IPR010998">
    <property type="entry name" value="Integrase_recombinase_N"/>
</dbReference>
<keyword evidence="2 4" id="KW-0238">DNA-binding</keyword>
<dbReference type="InterPro" id="IPR044068">
    <property type="entry name" value="CB"/>
</dbReference>
<gene>
    <name evidence="8" type="ORF">GCM10009727_94820</name>
</gene>
<dbReference type="PROSITE" id="PS51898">
    <property type="entry name" value="TYR_RECOMBINASE"/>
    <property type="match status" value="1"/>
</dbReference>
<evidence type="ECO:0000256" key="1">
    <source>
        <dbReference type="ARBA" id="ARBA00022908"/>
    </source>
</evidence>
<evidence type="ECO:0000313" key="8">
    <source>
        <dbReference type="EMBL" id="GAA2170474.1"/>
    </source>
</evidence>
<keyword evidence="3" id="KW-0233">DNA recombination</keyword>
<evidence type="ECO:0000256" key="5">
    <source>
        <dbReference type="SAM" id="MobiDB-lite"/>
    </source>
</evidence>
<keyword evidence="1" id="KW-0229">DNA integration</keyword>
<dbReference type="CDD" id="cd00397">
    <property type="entry name" value="DNA_BRE_C"/>
    <property type="match status" value="1"/>
</dbReference>
<organism evidence="8 9">
    <name type="scientific">Actinomadura napierensis</name>
    <dbReference type="NCBI Taxonomy" id="267854"/>
    <lineage>
        <taxon>Bacteria</taxon>
        <taxon>Bacillati</taxon>
        <taxon>Actinomycetota</taxon>
        <taxon>Actinomycetes</taxon>
        <taxon>Streptosporangiales</taxon>
        <taxon>Thermomonosporaceae</taxon>
        <taxon>Actinomadura</taxon>
    </lineage>
</organism>
<dbReference type="InterPro" id="IPR011010">
    <property type="entry name" value="DNA_brk_join_enz"/>
</dbReference>
<evidence type="ECO:0000256" key="2">
    <source>
        <dbReference type="ARBA" id="ARBA00023125"/>
    </source>
</evidence>
<feature type="compositionally biased region" description="Gly residues" evidence="5">
    <location>
        <begin position="295"/>
        <end position="305"/>
    </location>
</feature>
<sequence>MTPRARPGAAAGVTLGEAVAAFLVRRDLDGDTIRSYAQTVHWLRREFGDDVPLSAMTAERVGAVFAAAWEGAAARTWNRHRSALRSFTAWAERRGWDPADLTARIERRPEPHTRIRVIDRRTVEALLEHDDAPLRERTLWRVLYESAAGAERVLSLDVQDLDLAGDRGRVTRDGGERWLHWRPGTTHRLAELVEGRPRGPVFLADRRPAPARVPAAGDVCPVTGRGRLSYQRAAFLFRRATRRLDPAGRGFTLHQLRRSRLAHLGEDGWTAEMLMGLSGHDNVRSLAAYVRGGTAGDALGGGEPSGGRAATYPPLTG</sequence>
<comment type="caution">
    <text evidence="8">The sequence shown here is derived from an EMBL/GenBank/DDBJ whole genome shotgun (WGS) entry which is preliminary data.</text>
</comment>
<dbReference type="SUPFAM" id="SSF56349">
    <property type="entry name" value="DNA breaking-rejoining enzymes"/>
    <property type="match status" value="1"/>
</dbReference>
<dbReference type="Gene3D" id="1.10.443.10">
    <property type="entry name" value="Intergrase catalytic core"/>
    <property type="match status" value="1"/>
</dbReference>
<dbReference type="PROSITE" id="PS51900">
    <property type="entry name" value="CB"/>
    <property type="match status" value="1"/>
</dbReference>
<feature type="region of interest" description="Disordered" evidence="5">
    <location>
        <begin position="295"/>
        <end position="317"/>
    </location>
</feature>
<protein>
    <submittedName>
        <fullName evidence="8">Site-specific integrase</fullName>
    </submittedName>
</protein>
<reference evidence="8 9" key="1">
    <citation type="journal article" date="2019" name="Int. J. Syst. Evol. Microbiol.">
        <title>The Global Catalogue of Microorganisms (GCM) 10K type strain sequencing project: providing services to taxonomists for standard genome sequencing and annotation.</title>
        <authorList>
            <consortium name="The Broad Institute Genomics Platform"/>
            <consortium name="The Broad Institute Genome Sequencing Center for Infectious Disease"/>
            <person name="Wu L."/>
            <person name="Ma J."/>
        </authorList>
    </citation>
    <scope>NUCLEOTIDE SEQUENCE [LARGE SCALE GENOMIC DNA]</scope>
    <source>
        <strain evidence="8 9">JCM 13850</strain>
    </source>
</reference>
<proteinExistence type="predicted"/>
<accession>A0ABN3AIY0</accession>
<dbReference type="Gene3D" id="1.10.150.130">
    <property type="match status" value="1"/>
</dbReference>
<evidence type="ECO:0000259" key="6">
    <source>
        <dbReference type="PROSITE" id="PS51898"/>
    </source>
</evidence>
<feature type="domain" description="Tyr recombinase" evidence="6">
    <location>
        <begin position="113"/>
        <end position="304"/>
    </location>
</feature>
<dbReference type="Proteomes" id="UP001501020">
    <property type="component" value="Unassembled WGS sequence"/>
</dbReference>
<evidence type="ECO:0000313" key="9">
    <source>
        <dbReference type="Proteomes" id="UP001501020"/>
    </source>
</evidence>
<feature type="domain" description="Core-binding (CB)" evidence="7">
    <location>
        <begin position="13"/>
        <end position="92"/>
    </location>
</feature>
<evidence type="ECO:0000256" key="4">
    <source>
        <dbReference type="PROSITE-ProRule" id="PRU01248"/>
    </source>
</evidence>
<dbReference type="Pfam" id="PF00589">
    <property type="entry name" value="Phage_integrase"/>
    <property type="match status" value="1"/>
</dbReference>
<dbReference type="RefSeq" id="WP_344284640.1">
    <property type="nucleotide sequence ID" value="NZ_BAAAMR010000197.1"/>
</dbReference>
<dbReference type="EMBL" id="BAAAMR010000197">
    <property type="protein sequence ID" value="GAA2170474.1"/>
    <property type="molecule type" value="Genomic_DNA"/>
</dbReference>
<dbReference type="InterPro" id="IPR002104">
    <property type="entry name" value="Integrase_catalytic"/>
</dbReference>
<dbReference type="InterPro" id="IPR004107">
    <property type="entry name" value="Integrase_SAM-like_N"/>
</dbReference>